<dbReference type="CDD" id="cd00586">
    <property type="entry name" value="4HBT"/>
    <property type="match status" value="1"/>
</dbReference>
<organism evidence="2 3">
    <name type="scientific">Halobacillus litoralis</name>
    <dbReference type="NCBI Taxonomy" id="45668"/>
    <lineage>
        <taxon>Bacteria</taxon>
        <taxon>Bacillati</taxon>
        <taxon>Bacillota</taxon>
        <taxon>Bacilli</taxon>
        <taxon>Bacillales</taxon>
        <taxon>Bacillaceae</taxon>
        <taxon>Halobacillus</taxon>
    </lineage>
</organism>
<accession>A0A845F9T7</accession>
<sequence length="177" mass="20361">MTLSRNTGRKKQKKQKRKGGIFVSSFSYKQTVPSEWVDYNGHMNDAEYNRAFSLATDAFIDWIGLDEKGREYFQYTVFTLETHTCYLKEMHEGGAFDVSARVLDYDAKRIHLFLEMHNADGEVVATLEEMLMGIDQNEGRPAPLPEEVANNVKAEYDKVSDQEQPKQVGRTIGIRRK</sequence>
<dbReference type="Gene3D" id="3.10.129.10">
    <property type="entry name" value="Hotdog Thioesterase"/>
    <property type="match status" value="1"/>
</dbReference>
<dbReference type="Proteomes" id="UP000450457">
    <property type="component" value="Unassembled WGS sequence"/>
</dbReference>
<evidence type="ECO:0000256" key="1">
    <source>
        <dbReference type="SAM" id="MobiDB-lite"/>
    </source>
</evidence>
<protein>
    <submittedName>
        <fullName evidence="2">Thioesterase</fullName>
    </submittedName>
</protein>
<dbReference type="InterPro" id="IPR029069">
    <property type="entry name" value="HotDog_dom_sf"/>
</dbReference>
<dbReference type="Pfam" id="PF13279">
    <property type="entry name" value="4HBT_2"/>
    <property type="match status" value="1"/>
</dbReference>
<comment type="caution">
    <text evidence="2">The sequence shown here is derived from an EMBL/GenBank/DDBJ whole genome shotgun (WGS) entry which is preliminary data.</text>
</comment>
<dbReference type="AlphaFoldDB" id="A0A845F9T7"/>
<proteinExistence type="predicted"/>
<evidence type="ECO:0000313" key="3">
    <source>
        <dbReference type="Proteomes" id="UP000450457"/>
    </source>
</evidence>
<evidence type="ECO:0000313" key="2">
    <source>
        <dbReference type="EMBL" id="MYL70621.1"/>
    </source>
</evidence>
<dbReference type="OrthoDB" id="6117985at2"/>
<dbReference type="EMBL" id="WMFA01000002">
    <property type="protein sequence ID" value="MYL70621.1"/>
    <property type="molecule type" value="Genomic_DNA"/>
</dbReference>
<dbReference type="SUPFAM" id="SSF54637">
    <property type="entry name" value="Thioesterase/thiol ester dehydrase-isomerase"/>
    <property type="match status" value="1"/>
</dbReference>
<name>A0A845F9T7_9BACI</name>
<feature type="compositionally biased region" description="Basic and acidic residues" evidence="1">
    <location>
        <begin position="154"/>
        <end position="164"/>
    </location>
</feature>
<gene>
    <name evidence="2" type="ORF">GLW00_07160</name>
</gene>
<feature type="region of interest" description="Disordered" evidence="1">
    <location>
        <begin position="154"/>
        <end position="177"/>
    </location>
</feature>
<reference evidence="2 3" key="1">
    <citation type="submission" date="2019-11" db="EMBL/GenBank/DDBJ databases">
        <title>Genome sequences of 17 halophilic strains isolated from different environments.</title>
        <authorList>
            <person name="Furrow R.E."/>
        </authorList>
    </citation>
    <scope>NUCLEOTIDE SEQUENCE [LARGE SCALE GENOMIC DNA]</scope>
    <source>
        <strain evidence="2 3">SL-4</strain>
    </source>
</reference>